<dbReference type="InParanoid" id="A0A165MR01"/>
<keyword evidence="1" id="KW-0479">Metal-binding</keyword>
<organism evidence="5 6">
    <name type="scientific">Exidia glandulosa HHB12029</name>
    <dbReference type="NCBI Taxonomy" id="1314781"/>
    <lineage>
        <taxon>Eukaryota</taxon>
        <taxon>Fungi</taxon>
        <taxon>Dikarya</taxon>
        <taxon>Basidiomycota</taxon>
        <taxon>Agaricomycotina</taxon>
        <taxon>Agaricomycetes</taxon>
        <taxon>Auriculariales</taxon>
        <taxon>Exidiaceae</taxon>
        <taxon>Exidia</taxon>
    </lineage>
</organism>
<gene>
    <name evidence="5" type="ORF">EXIGLDRAFT_640358</name>
</gene>
<dbReference type="InterPro" id="IPR057683">
    <property type="entry name" value="DUF7923"/>
</dbReference>
<dbReference type="InterPro" id="IPR000571">
    <property type="entry name" value="Znf_CCCH"/>
</dbReference>
<dbReference type="Proteomes" id="UP000077266">
    <property type="component" value="Unassembled WGS sequence"/>
</dbReference>
<feature type="domain" description="C3H1-type" evidence="4">
    <location>
        <begin position="335"/>
        <end position="363"/>
    </location>
</feature>
<dbReference type="GO" id="GO:0008270">
    <property type="term" value="F:zinc ion binding"/>
    <property type="evidence" value="ECO:0007669"/>
    <property type="project" value="UniProtKB-KW"/>
</dbReference>
<feature type="domain" description="C3H1-type" evidence="4">
    <location>
        <begin position="375"/>
        <end position="403"/>
    </location>
</feature>
<feature type="zinc finger region" description="C3H1-type" evidence="1">
    <location>
        <begin position="375"/>
        <end position="403"/>
    </location>
</feature>
<feature type="coiled-coil region" evidence="2">
    <location>
        <begin position="37"/>
        <end position="99"/>
    </location>
</feature>
<feature type="compositionally biased region" description="Low complexity" evidence="3">
    <location>
        <begin position="297"/>
        <end position="312"/>
    </location>
</feature>
<keyword evidence="1" id="KW-0862">Zinc</keyword>
<evidence type="ECO:0000259" key="4">
    <source>
        <dbReference type="PROSITE" id="PS50103"/>
    </source>
</evidence>
<reference evidence="5 6" key="1">
    <citation type="journal article" date="2016" name="Mol. Biol. Evol.">
        <title>Comparative Genomics of Early-Diverging Mushroom-Forming Fungi Provides Insights into the Origins of Lignocellulose Decay Capabilities.</title>
        <authorList>
            <person name="Nagy L.G."/>
            <person name="Riley R."/>
            <person name="Tritt A."/>
            <person name="Adam C."/>
            <person name="Daum C."/>
            <person name="Floudas D."/>
            <person name="Sun H."/>
            <person name="Yadav J.S."/>
            <person name="Pangilinan J."/>
            <person name="Larsson K.H."/>
            <person name="Matsuura K."/>
            <person name="Barry K."/>
            <person name="Labutti K."/>
            <person name="Kuo R."/>
            <person name="Ohm R.A."/>
            <person name="Bhattacharya S.S."/>
            <person name="Shirouzu T."/>
            <person name="Yoshinaga Y."/>
            <person name="Martin F.M."/>
            <person name="Grigoriev I.V."/>
            <person name="Hibbett D.S."/>
        </authorList>
    </citation>
    <scope>NUCLEOTIDE SEQUENCE [LARGE SCALE GENOMIC DNA]</scope>
    <source>
        <strain evidence="5 6">HHB12029</strain>
    </source>
</reference>
<evidence type="ECO:0000256" key="3">
    <source>
        <dbReference type="SAM" id="MobiDB-lite"/>
    </source>
</evidence>
<keyword evidence="1" id="KW-0863">Zinc-finger</keyword>
<dbReference type="AlphaFoldDB" id="A0A165MR01"/>
<dbReference type="Pfam" id="PF25540">
    <property type="entry name" value="DUF7923"/>
    <property type="match status" value="1"/>
</dbReference>
<proteinExistence type="predicted"/>
<keyword evidence="6" id="KW-1185">Reference proteome</keyword>
<dbReference type="SMART" id="SM00356">
    <property type="entry name" value="ZnF_C3H1"/>
    <property type="match status" value="2"/>
</dbReference>
<protein>
    <recommendedName>
        <fullName evidence="4">C3H1-type domain-containing protein</fullName>
    </recommendedName>
</protein>
<dbReference type="PANTHER" id="PTHR37543:SF1">
    <property type="entry name" value="CCCH ZINC FINGER DNA BINDING PROTEIN (AFU_ORTHOLOGUE AFUA_5G12760)"/>
    <property type="match status" value="1"/>
</dbReference>
<dbReference type="PANTHER" id="PTHR37543">
    <property type="entry name" value="CCCH ZINC FINGER DNA BINDING PROTEIN (AFU_ORTHOLOGUE AFUA_5G12760)"/>
    <property type="match status" value="1"/>
</dbReference>
<sequence length="432" mass="47631">MGDVDNTGMPATPLRWQQLVGELSSLYEQTHHRATRLEHMELELEFSRARNEELEKRVKDLEREVQVWRQAHERECAAKEAMANNMADLHKEIGSMKEDTPLVVCLIDGDGTIFAQDFLVNGQEGGRLAARALHRGMLEYLGSAATRAVVCATVYCNRMGLREALSRNEVCSHTQFDAFWIGFSQAASMFQMVDVGPGKEAADAKLREALRVYSRMPQTMRVFFGGAHDGGYRPPLQALALDNSLDKVVLIQAYDEIAYDLRVLNLHAVRWDGLFMAQKIGGLPGDRGPLSRPDGANAHGSPHPSGSSAAPNSPGPQEPPPPGMRYIDPTIPIGKNVPPPCNFHYLLSNCMQGVKCPYGHNYILTPQQLAALRKAAKKAPCFIVNRNQQCPFGDKCCMSHRCPHATNCAFVKAGKCKWSGRSMHDPSAASHG</sequence>
<dbReference type="EMBL" id="KV425908">
    <property type="protein sequence ID" value="KZV99631.1"/>
    <property type="molecule type" value="Genomic_DNA"/>
</dbReference>
<feature type="region of interest" description="Disordered" evidence="3">
    <location>
        <begin position="285"/>
        <end position="329"/>
    </location>
</feature>
<dbReference type="PROSITE" id="PS50103">
    <property type="entry name" value="ZF_C3H1"/>
    <property type="match status" value="2"/>
</dbReference>
<feature type="zinc finger region" description="C3H1-type" evidence="1">
    <location>
        <begin position="335"/>
        <end position="363"/>
    </location>
</feature>
<accession>A0A165MR01</accession>
<keyword evidence="2" id="KW-0175">Coiled coil</keyword>
<feature type="compositionally biased region" description="Pro residues" evidence="3">
    <location>
        <begin position="313"/>
        <end position="323"/>
    </location>
</feature>
<evidence type="ECO:0000313" key="5">
    <source>
        <dbReference type="EMBL" id="KZV99631.1"/>
    </source>
</evidence>
<name>A0A165MR01_EXIGL</name>
<evidence type="ECO:0000313" key="6">
    <source>
        <dbReference type="Proteomes" id="UP000077266"/>
    </source>
</evidence>
<evidence type="ECO:0000256" key="1">
    <source>
        <dbReference type="PROSITE-ProRule" id="PRU00723"/>
    </source>
</evidence>
<dbReference type="OrthoDB" id="2270193at2759"/>
<dbReference type="STRING" id="1314781.A0A165MR01"/>
<evidence type="ECO:0000256" key="2">
    <source>
        <dbReference type="SAM" id="Coils"/>
    </source>
</evidence>